<dbReference type="Proteomes" id="UP000198878">
    <property type="component" value="Unassembled WGS sequence"/>
</dbReference>
<comment type="similarity">
    <text evidence="2">Belongs to the pterin-4-alpha-carbinolamine dehydratase family.</text>
</comment>
<reference evidence="8" key="1">
    <citation type="submission" date="2016-10" db="EMBL/GenBank/DDBJ databases">
        <authorList>
            <person name="Varghese N."/>
            <person name="Submissions S."/>
        </authorList>
    </citation>
    <scope>NUCLEOTIDE SEQUENCE [LARGE SCALE GENOMIC DNA]</scope>
    <source>
        <strain evidence="8">DSM 44654</strain>
    </source>
</reference>
<dbReference type="InterPro" id="IPR001533">
    <property type="entry name" value="Pterin_deHydtase"/>
</dbReference>
<dbReference type="Pfam" id="PF01329">
    <property type="entry name" value="Pterin_4a"/>
    <property type="match status" value="1"/>
</dbReference>
<sequence length="239" mass="25736">MVQHEEWLTAVEDVAELDDPDAARAVLAAVLATLARCLPDTGREWLADRLPSPEAGPVRDPGPANLESGTDVEAAVARRLRTTPERGRYLTQAVLTALTRTDPGLAEELRSRLPRAVVETLAPAGESPRDAASHQPGVPTRLTDEEVVRGLRHLTGWSGGRDGIERTVQLPAERITPLVERVRREARAMNDHAHVERADGGVTFRLCTGREGVVTEPDLWLAARIDEAVAAVGSGGRPG</sequence>
<dbReference type="InterPro" id="IPR036428">
    <property type="entry name" value="PCD_sf"/>
</dbReference>
<keyword evidence="8" id="KW-1185">Reference proteome</keyword>
<dbReference type="RefSeq" id="WP_143050940.1">
    <property type="nucleotide sequence ID" value="NZ_FNUJ01000002.1"/>
</dbReference>
<dbReference type="OrthoDB" id="3618409at2"/>
<evidence type="ECO:0000256" key="1">
    <source>
        <dbReference type="ARBA" id="ARBA00001554"/>
    </source>
</evidence>
<evidence type="ECO:0000256" key="2">
    <source>
        <dbReference type="ARBA" id="ARBA00006472"/>
    </source>
</evidence>
<accession>A0A1H5QEJ0</accession>
<dbReference type="InterPro" id="IPR038282">
    <property type="entry name" value="DUF2267_sf"/>
</dbReference>
<organism evidence="7 8">
    <name type="scientific">Amycolatopsis pretoriensis</name>
    <dbReference type="NCBI Taxonomy" id="218821"/>
    <lineage>
        <taxon>Bacteria</taxon>
        <taxon>Bacillati</taxon>
        <taxon>Actinomycetota</taxon>
        <taxon>Actinomycetes</taxon>
        <taxon>Pseudonocardiales</taxon>
        <taxon>Pseudonocardiaceae</taxon>
        <taxon>Amycolatopsis</taxon>
    </lineage>
</organism>
<evidence type="ECO:0000256" key="4">
    <source>
        <dbReference type="ARBA" id="ARBA00021735"/>
    </source>
</evidence>
<dbReference type="EMBL" id="FNUJ01000002">
    <property type="protein sequence ID" value="SEF24530.1"/>
    <property type="molecule type" value="Genomic_DNA"/>
</dbReference>
<evidence type="ECO:0000256" key="6">
    <source>
        <dbReference type="SAM" id="MobiDB-lite"/>
    </source>
</evidence>
<dbReference type="Pfam" id="PF10025">
    <property type="entry name" value="DUF2267"/>
    <property type="match status" value="1"/>
</dbReference>
<evidence type="ECO:0000256" key="3">
    <source>
        <dbReference type="ARBA" id="ARBA00013252"/>
    </source>
</evidence>
<dbReference type="STRING" id="218821.SAMN05421837_102755"/>
<dbReference type="Gene3D" id="3.30.1360.20">
    <property type="entry name" value="Transcriptional coactivator/pterin dehydratase"/>
    <property type="match status" value="1"/>
</dbReference>
<evidence type="ECO:0000313" key="7">
    <source>
        <dbReference type="EMBL" id="SEF24530.1"/>
    </source>
</evidence>
<dbReference type="GO" id="GO:0006729">
    <property type="term" value="P:tetrahydrobiopterin biosynthetic process"/>
    <property type="evidence" value="ECO:0007669"/>
    <property type="project" value="InterPro"/>
</dbReference>
<dbReference type="Gene3D" id="1.10.490.110">
    <property type="entry name" value="Uncharacterized conserved protein DUF2267"/>
    <property type="match status" value="1"/>
</dbReference>
<name>A0A1H5QEJ0_9PSEU</name>
<dbReference type="GO" id="GO:0008124">
    <property type="term" value="F:4-alpha-hydroxytetrahydrobiopterin dehydratase activity"/>
    <property type="evidence" value="ECO:0007669"/>
    <property type="project" value="UniProtKB-EC"/>
</dbReference>
<evidence type="ECO:0000313" key="8">
    <source>
        <dbReference type="Proteomes" id="UP000198878"/>
    </source>
</evidence>
<evidence type="ECO:0000256" key="5">
    <source>
        <dbReference type="ARBA" id="ARBA00023239"/>
    </source>
</evidence>
<keyword evidence="5" id="KW-0456">Lyase</keyword>
<dbReference type="EC" id="4.2.1.96" evidence="3"/>
<dbReference type="AlphaFoldDB" id="A0A1H5QEJ0"/>
<comment type="catalytic activity">
    <reaction evidence="1">
        <text>(4aS,6R)-4a-hydroxy-L-erythro-5,6,7,8-tetrahydrobiopterin = (6R)-L-erythro-6,7-dihydrobiopterin + H2O</text>
        <dbReference type="Rhea" id="RHEA:11920"/>
        <dbReference type="ChEBI" id="CHEBI:15377"/>
        <dbReference type="ChEBI" id="CHEBI:15642"/>
        <dbReference type="ChEBI" id="CHEBI:43120"/>
        <dbReference type="EC" id="4.2.1.96"/>
    </reaction>
</comment>
<dbReference type="SUPFAM" id="SSF55248">
    <property type="entry name" value="PCD-like"/>
    <property type="match status" value="1"/>
</dbReference>
<gene>
    <name evidence="7" type="ORF">SAMN05421837_102755</name>
</gene>
<dbReference type="InterPro" id="IPR018727">
    <property type="entry name" value="DUF2267"/>
</dbReference>
<protein>
    <recommendedName>
        <fullName evidence="4">Putative pterin-4-alpha-carbinolamine dehydratase</fullName>
        <ecNumber evidence="3">4.2.1.96</ecNumber>
    </recommendedName>
</protein>
<feature type="region of interest" description="Disordered" evidence="6">
    <location>
        <begin position="48"/>
        <end position="69"/>
    </location>
</feature>
<proteinExistence type="inferred from homology"/>